<organism evidence="2 3">
    <name type="scientific">Alkalibacillus salilacus</name>
    <dbReference type="NCBI Taxonomy" id="284582"/>
    <lineage>
        <taxon>Bacteria</taxon>
        <taxon>Bacillati</taxon>
        <taxon>Bacillota</taxon>
        <taxon>Bacilli</taxon>
        <taxon>Bacillales</taxon>
        <taxon>Bacillaceae</taxon>
        <taxon>Alkalibacillus</taxon>
    </lineage>
</organism>
<dbReference type="InterPro" id="IPR016181">
    <property type="entry name" value="Acyl_CoA_acyltransferase"/>
</dbReference>
<proteinExistence type="predicted"/>
<evidence type="ECO:0000313" key="3">
    <source>
        <dbReference type="Proteomes" id="UP001224359"/>
    </source>
</evidence>
<evidence type="ECO:0000259" key="1">
    <source>
        <dbReference type="PROSITE" id="PS51186"/>
    </source>
</evidence>
<dbReference type="EMBL" id="JAUSTQ010000004">
    <property type="protein sequence ID" value="MDQ0159293.1"/>
    <property type="molecule type" value="Genomic_DNA"/>
</dbReference>
<dbReference type="PANTHER" id="PTHR39173">
    <property type="entry name" value="ACETYLTRANSFERASE"/>
    <property type="match status" value="1"/>
</dbReference>
<dbReference type="Gene3D" id="3.40.630.30">
    <property type="match status" value="1"/>
</dbReference>
<name>A0ABT9VEB1_9BACI</name>
<dbReference type="PROSITE" id="PS51186">
    <property type="entry name" value="GNAT"/>
    <property type="match status" value="1"/>
</dbReference>
<dbReference type="SUPFAM" id="SSF55729">
    <property type="entry name" value="Acyl-CoA N-acyltransferases (Nat)"/>
    <property type="match status" value="1"/>
</dbReference>
<evidence type="ECO:0000313" key="2">
    <source>
        <dbReference type="EMBL" id="MDQ0159293.1"/>
    </source>
</evidence>
<gene>
    <name evidence="2" type="ORF">J2S77_001257</name>
</gene>
<dbReference type="PANTHER" id="PTHR39173:SF1">
    <property type="entry name" value="ACETYLTRANSFERASE"/>
    <property type="match status" value="1"/>
</dbReference>
<comment type="caution">
    <text evidence="2">The sequence shown here is derived from an EMBL/GenBank/DDBJ whole genome shotgun (WGS) entry which is preliminary data.</text>
</comment>
<protein>
    <submittedName>
        <fullName evidence="2">Acetyltransferase</fullName>
    </submittedName>
</protein>
<feature type="domain" description="N-acetyltransferase" evidence="1">
    <location>
        <begin position="33"/>
        <end position="172"/>
    </location>
</feature>
<reference evidence="2 3" key="1">
    <citation type="submission" date="2023-07" db="EMBL/GenBank/DDBJ databases">
        <title>Genomic Encyclopedia of Type Strains, Phase IV (KMG-IV): sequencing the most valuable type-strain genomes for metagenomic binning, comparative biology and taxonomic classification.</title>
        <authorList>
            <person name="Goeker M."/>
        </authorList>
    </citation>
    <scope>NUCLEOTIDE SEQUENCE [LARGE SCALE GENOMIC DNA]</scope>
    <source>
        <strain evidence="2 3">DSM 16460</strain>
    </source>
</reference>
<dbReference type="RefSeq" id="WP_306975658.1">
    <property type="nucleotide sequence ID" value="NZ_JAUSTQ010000004.1"/>
</dbReference>
<dbReference type="Proteomes" id="UP001224359">
    <property type="component" value="Unassembled WGS sequence"/>
</dbReference>
<dbReference type="InterPro" id="IPR000182">
    <property type="entry name" value="GNAT_dom"/>
</dbReference>
<accession>A0ABT9VEB1</accession>
<sequence>MSQLTLIKPTTSLESAYLDFINDWQEAGEGVVPSILDAKPSEFDVLVEQLLNREKGIGLTGEEVPASTRWLVDEKYKIIGACVIRHELVGSLVEVDGLVDFGVRPSERNEGHATFMLNEATAMLKSFGIPRALVTCRDGDSIVQRVYEKIGGMQGLPFTKENGEVVRRFWVDLRD</sequence>
<dbReference type="Pfam" id="PF00583">
    <property type="entry name" value="Acetyltransf_1"/>
    <property type="match status" value="1"/>
</dbReference>
<keyword evidence="3" id="KW-1185">Reference proteome</keyword>